<dbReference type="HOGENOM" id="CLU_796544_0_0_11"/>
<dbReference type="PANTHER" id="PTHR43520:SF8">
    <property type="entry name" value="P-TYPE CU(+) TRANSPORTER"/>
    <property type="match status" value="1"/>
</dbReference>
<dbReference type="InterPro" id="IPR036412">
    <property type="entry name" value="HAD-like_sf"/>
</dbReference>
<keyword evidence="2" id="KW-0378">Hydrolase</keyword>
<dbReference type="OrthoDB" id="3748306at2"/>
<dbReference type="eggNOG" id="COG2217">
    <property type="taxonomic scope" value="Bacteria"/>
</dbReference>
<dbReference type="GO" id="GO:0016020">
    <property type="term" value="C:membrane"/>
    <property type="evidence" value="ECO:0007669"/>
    <property type="project" value="TreeGrafter"/>
</dbReference>
<dbReference type="GeneID" id="96608475"/>
<dbReference type="InterPro" id="IPR023299">
    <property type="entry name" value="ATPase_P-typ_cyto_dom_N"/>
</dbReference>
<reference evidence="2 3" key="1">
    <citation type="journal article" date="2015" name="Genome Announc.">
        <title>Complete Genome Sequence of Steroid-Transforming Nocardioides simplex VKM Ac-2033D.</title>
        <authorList>
            <person name="Shtratnikova V.Y."/>
            <person name="Schelkunov M.I."/>
            <person name="Pekov Y.A."/>
            <person name="Fokina V.V."/>
            <person name="Logacheva M.D."/>
            <person name="Sokolov S.L."/>
            <person name="Bragin E.Y."/>
            <person name="Ashapkin V.V."/>
            <person name="Donova M.V."/>
        </authorList>
    </citation>
    <scope>NUCLEOTIDE SEQUENCE [LARGE SCALE GENOMIC DNA]</scope>
    <source>
        <strain evidence="2 3">VKM Ac-2033D</strain>
    </source>
</reference>
<dbReference type="Pfam" id="PF00702">
    <property type="entry name" value="Hydrolase"/>
    <property type="match status" value="1"/>
</dbReference>
<proteinExistence type="predicted"/>
<dbReference type="InterPro" id="IPR023214">
    <property type="entry name" value="HAD_sf"/>
</dbReference>
<dbReference type="STRING" id="2045.KR76_05895"/>
<dbReference type="SUPFAM" id="SSF56784">
    <property type="entry name" value="HAD-like"/>
    <property type="match status" value="1"/>
</dbReference>
<dbReference type="SUPFAM" id="SSF81660">
    <property type="entry name" value="Metal cation-transporting ATPase, ATP-binding domain N"/>
    <property type="match status" value="1"/>
</dbReference>
<dbReference type="KEGG" id="psim:KR76_05895"/>
<evidence type="ECO:0000313" key="3">
    <source>
        <dbReference type="Proteomes" id="UP000030300"/>
    </source>
</evidence>
<gene>
    <name evidence="2" type="ORF">KR76_05895</name>
</gene>
<sequence>MNAALLVACVLVAALPGVFAYAAPVTLWVVRARARAAGVFLDDRRALAVGPRVDTVLLDRWGTVTTGQLRVVAIDPVEPDHERNLRWFAGALGHASDDPVGRAIARLSSRGKLSQVQRHHGGGISGSVDRHPVRLGSPEWLGMQPRNGVGVTVGVQVDARPIGYITVADDVRPHAAEGVERLRADQVEPVLVSDDTEGNTRQLAATCGIEQWYAATPADQREQLVDEHRRRGRVVAVASPTPVPHADLTLSDAASTQGIRLVDLDVGRVATALALTRSAARATVRSRRTGVVLGLAGVGLAAASVLSLPLAIGYAVVACGIVAVVASLATPSPPPRPVTRSDRAPSAT</sequence>
<dbReference type="Gene3D" id="3.40.1110.10">
    <property type="entry name" value="Calcium-transporting ATPase, cytoplasmic domain N"/>
    <property type="match status" value="1"/>
</dbReference>
<evidence type="ECO:0000256" key="1">
    <source>
        <dbReference type="ARBA" id="ARBA00022967"/>
    </source>
</evidence>
<protein>
    <submittedName>
        <fullName evidence="2">Lead, cadmium, zinc and mercury transporting ATPase</fullName>
        <ecNumber evidence="2">3.6.3.3</ecNumber>
    </submittedName>
</protein>
<dbReference type="PANTHER" id="PTHR43520">
    <property type="entry name" value="ATP7, ISOFORM B"/>
    <property type="match status" value="1"/>
</dbReference>
<dbReference type="GO" id="GO:0000166">
    <property type="term" value="F:nucleotide binding"/>
    <property type="evidence" value="ECO:0007669"/>
    <property type="project" value="InterPro"/>
</dbReference>
<dbReference type="AlphaFoldDB" id="A0A0A1DGG5"/>
<dbReference type="EMBL" id="CP009896">
    <property type="protein sequence ID" value="AIY16411.1"/>
    <property type="molecule type" value="Genomic_DNA"/>
</dbReference>
<dbReference type="Gene3D" id="3.40.50.1000">
    <property type="entry name" value="HAD superfamily/HAD-like"/>
    <property type="match status" value="1"/>
</dbReference>
<dbReference type="RefSeq" id="WP_038677207.1">
    <property type="nucleotide sequence ID" value="NZ_BJMC01000002.1"/>
</dbReference>
<name>A0A0A1DGG5_NOCSI</name>
<organism evidence="2 3">
    <name type="scientific">Nocardioides simplex</name>
    <name type="common">Arthrobacter simplex</name>
    <dbReference type="NCBI Taxonomy" id="2045"/>
    <lineage>
        <taxon>Bacteria</taxon>
        <taxon>Bacillati</taxon>
        <taxon>Actinomycetota</taxon>
        <taxon>Actinomycetes</taxon>
        <taxon>Propionibacteriales</taxon>
        <taxon>Nocardioidaceae</taxon>
        <taxon>Pimelobacter</taxon>
    </lineage>
</organism>
<accession>A0A0A1DGG5</accession>
<dbReference type="EC" id="3.6.3.3" evidence="2"/>
<dbReference type="GO" id="GO:0016787">
    <property type="term" value="F:hydrolase activity"/>
    <property type="evidence" value="ECO:0007669"/>
    <property type="project" value="UniProtKB-KW"/>
</dbReference>
<keyword evidence="1" id="KW-1278">Translocase</keyword>
<dbReference type="GO" id="GO:0055070">
    <property type="term" value="P:copper ion homeostasis"/>
    <property type="evidence" value="ECO:0007669"/>
    <property type="project" value="TreeGrafter"/>
</dbReference>
<evidence type="ECO:0000313" key="2">
    <source>
        <dbReference type="EMBL" id="AIY16411.1"/>
    </source>
</evidence>
<dbReference type="GO" id="GO:0043682">
    <property type="term" value="F:P-type divalent copper transporter activity"/>
    <property type="evidence" value="ECO:0007669"/>
    <property type="project" value="TreeGrafter"/>
</dbReference>
<keyword evidence="3" id="KW-1185">Reference proteome</keyword>
<dbReference type="Proteomes" id="UP000030300">
    <property type="component" value="Chromosome"/>
</dbReference>
<dbReference type="GO" id="GO:0005507">
    <property type="term" value="F:copper ion binding"/>
    <property type="evidence" value="ECO:0007669"/>
    <property type="project" value="TreeGrafter"/>
</dbReference>